<feature type="transmembrane region" description="Helical" evidence="6">
    <location>
        <begin position="245"/>
        <end position="264"/>
    </location>
</feature>
<feature type="transmembrane region" description="Helical" evidence="6">
    <location>
        <begin position="124"/>
        <end position="141"/>
    </location>
</feature>
<dbReference type="GO" id="GO:0016020">
    <property type="term" value="C:membrane"/>
    <property type="evidence" value="ECO:0007669"/>
    <property type="project" value="UniProtKB-SubCell"/>
</dbReference>
<dbReference type="PANTHER" id="PTHR32322">
    <property type="entry name" value="INNER MEMBRANE TRANSPORTER"/>
    <property type="match status" value="1"/>
</dbReference>
<name>A0A1A7NST6_9PAST</name>
<keyword evidence="9" id="KW-1185">Reference proteome</keyword>
<comment type="subcellular location">
    <subcellularLocation>
        <location evidence="1">Membrane</location>
        <topology evidence="1">Multi-pass membrane protein</topology>
    </subcellularLocation>
</comment>
<feature type="transmembrane region" description="Helical" evidence="6">
    <location>
        <begin position="270"/>
        <end position="297"/>
    </location>
</feature>
<dbReference type="OrthoDB" id="5652448at2"/>
<evidence type="ECO:0000256" key="3">
    <source>
        <dbReference type="ARBA" id="ARBA00022692"/>
    </source>
</evidence>
<evidence type="ECO:0000256" key="6">
    <source>
        <dbReference type="SAM" id="Phobius"/>
    </source>
</evidence>
<feature type="transmembrane region" description="Helical" evidence="6">
    <location>
        <begin position="184"/>
        <end position="202"/>
    </location>
</feature>
<dbReference type="Pfam" id="PF00892">
    <property type="entry name" value="EamA"/>
    <property type="match status" value="2"/>
</dbReference>
<comment type="similarity">
    <text evidence="2">Belongs to the EamA transporter family.</text>
</comment>
<organism evidence="8 9">
    <name type="scientific">Gallibacterium genomosp. 3</name>
    <dbReference type="NCBI Taxonomy" id="505345"/>
    <lineage>
        <taxon>Bacteria</taxon>
        <taxon>Pseudomonadati</taxon>
        <taxon>Pseudomonadota</taxon>
        <taxon>Gammaproteobacteria</taxon>
        <taxon>Pasteurellales</taxon>
        <taxon>Pasteurellaceae</taxon>
        <taxon>Gallibacterium</taxon>
    </lineage>
</organism>
<dbReference type="Proteomes" id="UP000243558">
    <property type="component" value="Unassembled WGS sequence"/>
</dbReference>
<evidence type="ECO:0000256" key="2">
    <source>
        <dbReference type="ARBA" id="ARBA00007362"/>
    </source>
</evidence>
<feature type="transmembrane region" description="Helical" evidence="6">
    <location>
        <begin position="70"/>
        <end position="91"/>
    </location>
</feature>
<keyword evidence="3 6" id="KW-0812">Transmembrane</keyword>
<feature type="domain" description="EamA" evidence="7">
    <location>
        <begin position="8"/>
        <end position="141"/>
    </location>
</feature>
<proteinExistence type="inferred from homology"/>
<evidence type="ECO:0000313" key="8">
    <source>
        <dbReference type="EMBL" id="OBW93287.1"/>
    </source>
</evidence>
<dbReference type="PANTHER" id="PTHR32322:SF2">
    <property type="entry name" value="EAMA DOMAIN-CONTAINING PROTEIN"/>
    <property type="match status" value="1"/>
</dbReference>
<keyword evidence="5 6" id="KW-0472">Membrane</keyword>
<sequence>MISKQLAKGLIFGCTAAFFYGLNPLFTLPLYQIGLTPDAVLFYRFSVASAILAVIMYQQKISFSLNKKEFLTLLLVGVIFAASSLTLFVSYQLIEAGIASTILFIYPLLVALIMVLFFHERLNLLTMLAITLVIFGVSLLYQNDNGTSLNPLGVLLVFISALTYAIYIIAVERSPLHNIPVIKLTFYGLFFGAFVFLARLDFGAALPTDFSSTLLFNVLGLSVFTTIISLVLMNHSIQMIGPTTASIIGALEPITALLVGVLIFNEQMTARIFLGIILILSAIILTVSGKEILHFLFGRHHHFRFKH</sequence>
<dbReference type="AlphaFoldDB" id="A0A1A7NST6"/>
<dbReference type="Gene3D" id="1.10.3730.20">
    <property type="match status" value="1"/>
</dbReference>
<feature type="transmembrane region" description="Helical" evidence="6">
    <location>
        <begin position="214"/>
        <end position="233"/>
    </location>
</feature>
<comment type="caution">
    <text evidence="8">The sequence shown here is derived from an EMBL/GenBank/DDBJ whole genome shotgun (WGS) entry which is preliminary data.</text>
</comment>
<evidence type="ECO:0000256" key="5">
    <source>
        <dbReference type="ARBA" id="ARBA00023136"/>
    </source>
</evidence>
<gene>
    <name evidence="8" type="ORF">QV01_02790</name>
</gene>
<dbReference type="PATRIC" id="fig|505345.7.peg.561"/>
<accession>A0A1A7NST6</accession>
<feature type="transmembrane region" description="Helical" evidence="6">
    <location>
        <begin position="153"/>
        <end position="172"/>
    </location>
</feature>
<dbReference type="InterPro" id="IPR037185">
    <property type="entry name" value="EmrE-like"/>
</dbReference>
<keyword evidence="4 6" id="KW-1133">Transmembrane helix</keyword>
<reference evidence="8 9" key="1">
    <citation type="submission" date="2014-11" db="EMBL/GenBank/DDBJ databases">
        <title>Pan-genome of Gallibacterium spp.</title>
        <authorList>
            <person name="Kudirkiene E."/>
            <person name="Bojesen A.M."/>
        </authorList>
    </citation>
    <scope>NUCLEOTIDE SEQUENCE [LARGE SCALE GENOMIC DNA]</scope>
    <source>
        <strain evidence="8 9">F151</strain>
    </source>
</reference>
<evidence type="ECO:0000256" key="4">
    <source>
        <dbReference type="ARBA" id="ARBA00022989"/>
    </source>
</evidence>
<evidence type="ECO:0000256" key="1">
    <source>
        <dbReference type="ARBA" id="ARBA00004141"/>
    </source>
</evidence>
<feature type="domain" description="EamA" evidence="7">
    <location>
        <begin position="152"/>
        <end position="287"/>
    </location>
</feature>
<feature type="transmembrane region" description="Helical" evidence="6">
    <location>
        <begin position="97"/>
        <end position="117"/>
    </location>
</feature>
<evidence type="ECO:0000313" key="9">
    <source>
        <dbReference type="Proteomes" id="UP000243558"/>
    </source>
</evidence>
<protein>
    <submittedName>
        <fullName evidence="8">Membrane protein</fullName>
    </submittedName>
</protein>
<dbReference type="RefSeq" id="WP_065238864.1">
    <property type="nucleotide sequence ID" value="NZ_JTJM01000010.1"/>
</dbReference>
<evidence type="ECO:0000259" key="7">
    <source>
        <dbReference type="Pfam" id="PF00892"/>
    </source>
</evidence>
<dbReference type="InterPro" id="IPR050638">
    <property type="entry name" value="AA-Vitamin_Transporters"/>
</dbReference>
<dbReference type="EMBL" id="JTJM01000010">
    <property type="protein sequence ID" value="OBW93287.1"/>
    <property type="molecule type" value="Genomic_DNA"/>
</dbReference>
<dbReference type="SUPFAM" id="SSF103481">
    <property type="entry name" value="Multidrug resistance efflux transporter EmrE"/>
    <property type="match status" value="2"/>
</dbReference>
<dbReference type="InterPro" id="IPR000620">
    <property type="entry name" value="EamA_dom"/>
</dbReference>
<feature type="transmembrane region" description="Helical" evidence="6">
    <location>
        <begin position="9"/>
        <end position="28"/>
    </location>
</feature>
<feature type="transmembrane region" description="Helical" evidence="6">
    <location>
        <begin position="40"/>
        <end position="58"/>
    </location>
</feature>